<accession>A0ABR3JMP7</accession>
<dbReference type="Proteomes" id="UP001556367">
    <property type="component" value="Unassembled WGS sequence"/>
</dbReference>
<organism evidence="1 2">
    <name type="scientific">Hohenbuehelia grisea</name>
    <dbReference type="NCBI Taxonomy" id="104357"/>
    <lineage>
        <taxon>Eukaryota</taxon>
        <taxon>Fungi</taxon>
        <taxon>Dikarya</taxon>
        <taxon>Basidiomycota</taxon>
        <taxon>Agaricomycotina</taxon>
        <taxon>Agaricomycetes</taxon>
        <taxon>Agaricomycetidae</taxon>
        <taxon>Agaricales</taxon>
        <taxon>Pleurotineae</taxon>
        <taxon>Pleurotaceae</taxon>
        <taxon>Hohenbuehelia</taxon>
    </lineage>
</organism>
<name>A0ABR3JMP7_9AGAR</name>
<reference evidence="2" key="1">
    <citation type="submission" date="2024-06" db="EMBL/GenBank/DDBJ databases">
        <title>Multi-omics analyses provide insights into the biosynthesis of the anticancer antibiotic pleurotin in Hohenbuehelia grisea.</title>
        <authorList>
            <person name="Weaver J.A."/>
            <person name="Alberti F."/>
        </authorList>
    </citation>
    <scope>NUCLEOTIDE SEQUENCE [LARGE SCALE GENOMIC DNA]</scope>
    <source>
        <strain evidence="2">T-177</strain>
    </source>
</reference>
<evidence type="ECO:0000313" key="1">
    <source>
        <dbReference type="EMBL" id="KAL0956797.1"/>
    </source>
</evidence>
<keyword evidence="2" id="KW-1185">Reference proteome</keyword>
<evidence type="ECO:0000313" key="2">
    <source>
        <dbReference type="Proteomes" id="UP001556367"/>
    </source>
</evidence>
<sequence>MAFPPEQTCEHRLAVKAAEITAPNHLNTSFKISTLFIVTSHSPLTAEEGFYKWSKDKCRLGFEFYVVAADATRAMLSIPSAAIGSIVAYLSIALATPNTLGTVTRSLKNAVTPGCLCDAHYQQQARATTTCGFIRHCEKLPNEIFIHVIALASIKSLEALVQVKSCRGLVHKEMRGRVQRGFNAICFPGHIADFMIVLSKCQGAVFGMFAACLARSGRAPESKSLRIGMAPGRGPLIASYLRCVGFDLSDTTFIHDGFQKMAYTSELTVTLVESPRAGLVATMNGYAEYSVDYTLLTPTLLVSMYPDMTCDGVALARSAISSEATAHTLAADGFRLLSSASKRGSPCEDECPVVERHVRGRRGFSVLAWGGIDGARMPCACAYQVISDMGTAWRLADSCNNEKCSLYQIHNAEARAAGYGLLCVTPYGRVKA</sequence>
<protein>
    <submittedName>
        <fullName evidence="1">Uncharacterized protein</fullName>
    </submittedName>
</protein>
<comment type="caution">
    <text evidence="1">The sequence shown here is derived from an EMBL/GenBank/DDBJ whole genome shotgun (WGS) entry which is preliminary data.</text>
</comment>
<dbReference type="EMBL" id="JASNQZ010000006">
    <property type="protein sequence ID" value="KAL0956797.1"/>
    <property type="molecule type" value="Genomic_DNA"/>
</dbReference>
<proteinExistence type="predicted"/>
<gene>
    <name evidence="1" type="ORF">HGRIS_002916</name>
</gene>